<sequence>MFRLSPILCFEKNAFWFLYLMRTENETLEIGGLNFRNPSLFLWVSFALFLIFPLLGFYPWKFRIVFCIFFAAFAFLDFVSPVAAVFLLAASGPFFGNHPGGRFLELQDCLWIFWSVRGTAEAIRSKLGGNLFFPEEWRTKPAPFLLFAFFGAGALSLAVNPELLGDWIYFRKSWFGFLHSTELEPFYPFKVLGTGILFACGFLSRRAWMDSIGQGNRFTFWFCSGIAFGFFFSVTIGWFEFFFPFVKSKLDAYHLWLDAYKLEAPPHRIFPFSDPILPTTAIQSLFWNRSWFAVYLVSAFPFLFETLFRVFETERFRFFFSRPFAKTCVLFFVLAATGITFLWIGARGGFTSFCILLSAAFFHFVYSKIRMEFRVRKRISVLFSAAIAFTGVLFPIFIVYFAESVDPARLLQFDTGYKIGAAKYLFGGGFESFGWFNECCVDPAGRASQYHTSHNQWIQVFSGMGGFGIFIFVFLWGVLFYERLREVERDGSSLRASFLFGSISAVFVYSFFQEWFYIRSVYFYWIACFLIFSDFSGRNSEPNPVSSRKHGVKFLGATAGVLSIAVVSLSFYIPSFFPTKRYQYGVYQPPASQDTSEVWILEGKGELSVFPRTQRVRIDFETFADADRFASEWSDRKSEKTSLKRGEIWTEYYPIYRSNQVNILKTECVLKRADRFFDTFVFWRKETKDPETRKFCVKVRISPAS</sequence>
<keyword evidence="2" id="KW-0436">Ligase</keyword>
<feature type="transmembrane region" description="Helical" evidence="1">
    <location>
        <begin position="220"/>
        <end position="239"/>
    </location>
</feature>
<feature type="transmembrane region" description="Helical" evidence="1">
    <location>
        <begin position="350"/>
        <end position="367"/>
    </location>
</feature>
<feature type="transmembrane region" description="Helical" evidence="1">
    <location>
        <begin position="516"/>
        <end position="533"/>
    </location>
</feature>
<keyword evidence="1" id="KW-0472">Membrane</keyword>
<comment type="caution">
    <text evidence="2">The sequence shown here is derived from an EMBL/GenBank/DDBJ whole genome shotgun (WGS) entry which is preliminary data.</text>
</comment>
<evidence type="ECO:0000313" key="2">
    <source>
        <dbReference type="EMBL" id="MDV6236473.1"/>
    </source>
</evidence>
<feature type="transmembrane region" description="Helical" evidence="1">
    <location>
        <begin position="292"/>
        <end position="311"/>
    </location>
</feature>
<feature type="transmembrane region" description="Helical" evidence="1">
    <location>
        <begin position="457"/>
        <end position="481"/>
    </location>
</feature>
<name>A0AAE4QNZ2_9LEPT</name>
<dbReference type="EMBL" id="NPEF02000014">
    <property type="protein sequence ID" value="MDV6236473.1"/>
    <property type="molecule type" value="Genomic_DNA"/>
</dbReference>
<dbReference type="Proteomes" id="UP000232122">
    <property type="component" value="Unassembled WGS sequence"/>
</dbReference>
<dbReference type="PANTHER" id="PTHR37422">
    <property type="entry name" value="TEICHURONIC ACID BIOSYNTHESIS PROTEIN TUAE"/>
    <property type="match status" value="1"/>
</dbReference>
<dbReference type="PANTHER" id="PTHR37422:SF13">
    <property type="entry name" value="LIPOPOLYSACCHARIDE BIOSYNTHESIS PROTEIN PA4999-RELATED"/>
    <property type="match status" value="1"/>
</dbReference>
<feature type="transmembrane region" description="Helical" evidence="1">
    <location>
        <begin position="554"/>
        <end position="573"/>
    </location>
</feature>
<proteinExistence type="predicted"/>
<dbReference type="AlphaFoldDB" id="A0AAE4QNZ2"/>
<feature type="transmembrane region" description="Helical" evidence="1">
    <location>
        <begin position="323"/>
        <end position="344"/>
    </location>
</feature>
<dbReference type="RefSeq" id="WP_317573216.1">
    <property type="nucleotide sequence ID" value="NZ_NPEF02000014.1"/>
</dbReference>
<organism evidence="2 3">
    <name type="scientific">Leptospira ellisii</name>
    <dbReference type="NCBI Taxonomy" id="2023197"/>
    <lineage>
        <taxon>Bacteria</taxon>
        <taxon>Pseudomonadati</taxon>
        <taxon>Spirochaetota</taxon>
        <taxon>Spirochaetia</taxon>
        <taxon>Leptospirales</taxon>
        <taxon>Leptospiraceae</taxon>
        <taxon>Leptospira</taxon>
    </lineage>
</organism>
<dbReference type="GO" id="GO:0016874">
    <property type="term" value="F:ligase activity"/>
    <property type="evidence" value="ECO:0007669"/>
    <property type="project" value="UniProtKB-KW"/>
</dbReference>
<feature type="transmembrane region" description="Helical" evidence="1">
    <location>
        <begin position="493"/>
        <end position="510"/>
    </location>
</feature>
<dbReference type="InterPro" id="IPR051533">
    <property type="entry name" value="WaaL-like"/>
</dbReference>
<evidence type="ECO:0000313" key="3">
    <source>
        <dbReference type="Proteomes" id="UP000232122"/>
    </source>
</evidence>
<feature type="transmembrane region" description="Helical" evidence="1">
    <location>
        <begin position="145"/>
        <end position="169"/>
    </location>
</feature>
<keyword evidence="3" id="KW-1185">Reference proteome</keyword>
<feature type="transmembrane region" description="Helical" evidence="1">
    <location>
        <begin position="65"/>
        <end position="90"/>
    </location>
</feature>
<keyword evidence="1" id="KW-0812">Transmembrane</keyword>
<evidence type="ECO:0000256" key="1">
    <source>
        <dbReference type="SAM" id="Phobius"/>
    </source>
</evidence>
<accession>A0AAE4QNZ2</accession>
<gene>
    <name evidence="2" type="ORF">CH379_012625</name>
</gene>
<feature type="transmembrane region" description="Helical" evidence="1">
    <location>
        <begin position="379"/>
        <end position="402"/>
    </location>
</feature>
<keyword evidence="1" id="KW-1133">Transmembrane helix</keyword>
<protein>
    <submittedName>
        <fullName evidence="2">Ligase</fullName>
    </submittedName>
</protein>
<reference evidence="2 3" key="1">
    <citation type="journal article" date="2018" name="Microb. Genom.">
        <title>Deciphering the unexplored Leptospira diversity from soils uncovers genomic evolution to virulence.</title>
        <authorList>
            <person name="Thibeaux R."/>
            <person name="Iraola G."/>
            <person name="Ferres I."/>
            <person name="Bierque E."/>
            <person name="Girault D."/>
            <person name="Soupe-Gilbert M.E."/>
            <person name="Picardeau M."/>
            <person name="Goarant C."/>
        </authorList>
    </citation>
    <scope>NUCLEOTIDE SEQUENCE [LARGE SCALE GENOMIC DNA]</scope>
    <source>
        <strain evidence="2 3">ATI7-C-A5</strain>
    </source>
</reference>
<feature type="transmembrane region" description="Helical" evidence="1">
    <location>
        <begin position="40"/>
        <end position="58"/>
    </location>
</feature>